<feature type="region of interest" description="Disordered" evidence="1">
    <location>
        <begin position="210"/>
        <end position="245"/>
    </location>
</feature>
<accession>A0A8K0JDC7</accession>
<feature type="compositionally biased region" description="Polar residues" evidence="1">
    <location>
        <begin position="235"/>
        <end position="245"/>
    </location>
</feature>
<protein>
    <submittedName>
        <fullName evidence="2">Uncharacterized protein</fullName>
    </submittedName>
</protein>
<dbReference type="EMBL" id="SRPY01000018">
    <property type="protein sequence ID" value="KAG5930310.1"/>
    <property type="molecule type" value="Genomic_DNA"/>
</dbReference>
<dbReference type="AlphaFoldDB" id="A0A8K0JDC7"/>
<reference evidence="2" key="1">
    <citation type="journal article" date="2020" name="bioRxiv">
        <title>Whole genome comparisons of ergot fungi reveals the divergence and evolution of species within the genus Claviceps are the result of varying mechanisms driving genome evolution and host range expansion.</title>
        <authorList>
            <person name="Wyka S.A."/>
            <person name="Mondo S.J."/>
            <person name="Liu M."/>
            <person name="Dettman J."/>
            <person name="Nalam V."/>
            <person name="Broders K.D."/>
        </authorList>
    </citation>
    <scope>NUCLEOTIDE SEQUENCE</scope>
    <source>
        <strain evidence="2">CCC 489</strain>
    </source>
</reference>
<comment type="caution">
    <text evidence="2">The sequence shown here is derived from an EMBL/GenBank/DDBJ whole genome shotgun (WGS) entry which is preliminary data.</text>
</comment>
<gene>
    <name evidence="2" type="ORF">E4U42_002234</name>
</gene>
<evidence type="ECO:0000313" key="2">
    <source>
        <dbReference type="EMBL" id="KAG5930310.1"/>
    </source>
</evidence>
<organism evidence="2 3">
    <name type="scientific">Claviceps africana</name>
    <dbReference type="NCBI Taxonomy" id="83212"/>
    <lineage>
        <taxon>Eukaryota</taxon>
        <taxon>Fungi</taxon>
        <taxon>Dikarya</taxon>
        <taxon>Ascomycota</taxon>
        <taxon>Pezizomycotina</taxon>
        <taxon>Sordariomycetes</taxon>
        <taxon>Hypocreomycetidae</taxon>
        <taxon>Hypocreales</taxon>
        <taxon>Clavicipitaceae</taxon>
        <taxon>Claviceps</taxon>
    </lineage>
</organism>
<dbReference type="Proteomes" id="UP000811619">
    <property type="component" value="Unassembled WGS sequence"/>
</dbReference>
<evidence type="ECO:0000313" key="3">
    <source>
        <dbReference type="Proteomes" id="UP000811619"/>
    </source>
</evidence>
<name>A0A8K0JDC7_9HYPO</name>
<sequence length="245" mass="25758">MEDARDGSAAWATSTSKRRFDEVVRSDASTGEEAGAADEARFADRDAFVPFEDLSEMTCRTALPALDLHSRRTCGRCGRTGLGFLDEDAGAGLGQYAGKGSVRGEEAGRAGVGDAFARCHDNDDDDDNDDDCHSNHSNHECHSSTTATTSTIWAVSSQGTHHCVHLEDVLAVLGHAASASASNMATPLLSLSDIDWGSDDGDDDECHYRLDCDDDGNDDARADTLVGPGVPAMPSASTTASDRAS</sequence>
<proteinExistence type="predicted"/>
<keyword evidence="3" id="KW-1185">Reference proteome</keyword>
<evidence type="ECO:0000256" key="1">
    <source>
        <dbReference type="SAM" id="MobiDB-lite"/>
    </source>
</evidence>